<sequence>DYGKKHEVLEVKNDRCSLSYICLLIIFCFSIFGLPNNVFPWWKSVHQSMAHQAAELMPHRFFYSDTSSDDFWARIRLISATIEPDENRVIDHTNVSECAWMIKKLAKKCEEMIKNNEDWKKIMFTMGQATHYIQDLNCPHHGIGEYREGFHEDFEAEATWGYWKPEKFDGFHHISDYKIFAYNAARFSARYIHFADRLNHRLGEDYVTYRKELITSLWDHSVNDVTDLWLTILKNGFGDEKYEKLGFPKQVGVRAKEKITFPKIEKVAHIGAATCFIATA</sequence>
<proteinExistence type="predicted"/>
<accession>X0TQM4</accession>
<dbReference type="EMBL" id="BARS01016673">
    <property type="protein sequence ID" value="GAF89506.1"/>
    <property type="molecule type" value="Genomic_DNA"/>
</dbReference>
<keyword evidence="1" id="KW-0472">Membrane</keyword>
<dbReference type="GO" id="GO:0016788">
    <property type="term" value="F:hydrolase activity, acting on ester bonds"/>
    <property type="evidence" value="ECO:0007669"/>
    <property type="project" value="InterPro"/>
</dbReference>
<name>X0TQM4_9ZZZZ</name>
<evidence type="ECO:0000256" key="1">
    <source>
        <dbReference type="SAM" id="Phobius"/>
    </source>
</evidence>
<dbReference type="Gene3D" id="1.10.575.10">
    <property type="entry name" value="P1 Nuclease"/>
    <property type="match status" value="1"/>
</dbReference>
<keyword evidence="1" id="KW-1133">Transmembrane helix</keyword>
<feature type="non-terminal residue" evidence="2">
    <location>
        <position position="1"/>
    </location>
</feature>
<dbReference type="SUPFAM" id="SSF48537">
    <property type="entry name" value="Phospholipase C/P1 nuclease"/>
    <property type="match status" value="1"/>
</dbReference>
<comment type="caution">
    <text evidence="2">The sequence shown here is derived from an EMBL/GenBank/DDBJ whole genome shotgun (WGS) entry which is preliminary data.</text>
</comment>
<dbReference type="AlphaFoldDB" id="X0TQM4"/>
<feature type="non-terminal residue" evidence="2">
    <location>
        <position position="280"/>
    </location>
</feature>
<gene>
    <name evidence="2" type="ORF">S01H1_27395</name>
</gene>
<reference evidence="2" key="1">
    <citation type="journal article" date="2014" name="Front. Microbiol.">
        <title>High frequency of phylogenetically diverse reductive dehalogenase-homologous genes in deep subseafloor sedimentary metagenomes.</title>
        <authorList>
            <person name="Kawai M."/>
            <person name="Futagami T."/>
            <person name="Toyoda A."/>
            <person name="Takaki Y."/>
            <person name="Nishi S."/>
            <person name="Hori S."/>
            <person name="Arai W."/>
            <person name="Tsubouchi T."/>
            <person name="Morono Y."/>
            <person name="Uchiyama I."/>
            <person name="Ito T."/>
            <person name="Fujiyama A."/>
            <person name="Inagaki F."/>
            <person name="Takami H."/>
        </authorList>
    </citation>
    <scope>NUCLEOTIDE SEQUENCE</scope>
    <source>
        <strain evidence="2">Expedition CK06-06</strain>
    </source>
</reference>
<protein>
    <submittedName>
        <fullName evidence="2">Uncharacterized protein</fullName>
    </submittedName>
</protein>
<keyword evidence="1" id="KW-0812">Transmembrane</keyword>
<feature type="transmembrane region" description="Helical" evidence="1">
    <location>
        <begin position="18"/>
        <end position="39"/>
    </location>
</feature>
<evidence type="ECO:0000313" key="2">
    <source>
        <dbReference type="EMBL" id="GAF89506.1"/>
    </source>
</evidence>
<organism evidence="2">
    <name type="scientific">marine sediment metagenome</name>
    <dbReference type="NCBI Taxonomy" id="412755"/>
    <lineage>
        <taxon>unclassified sequences</taxon>
        <taxon>metagenomes</taxon>
        <taxon>ecological metagenomes</taxon>
    </lineage>
</organism>
<dbReference type="InterPro" id="IPR008947">
    <property type="entry name" value="PLipase_C/P1_nuclease_dom_sf"/>
</dbReference>